<evidence type="ECO:0000313" key="1">
    <source>
        <dbReference type="EMBL" id="SCD19465.1"/>
    </source>
</evidence>
<dbReference type="PROSITE" id="PS51257">
    <property type="entry name" value="PROKAR_LIPOPROTEIN"/>
    <property type="match status" value="1"/>
</dbReference>
<name>A0A1R3T683_9BACT</name>
<gene>
    <name evidence="1" type="ORF">PSM36_0635</name>
</gene>
<dbReference type="Proteomes" id="UP000187464">
    <property type="component" value="Chromosome I"/>
</dbReference>
<dbReference type="RefSeq" id="WP_076928752.1">
    <property type="nucleotide sequence ID" value="NZ_LT605205.1"/>
</dbReference>
<dbReference type="KEGG" id="psac:PSM36_0635"/>
<organism evidence="1 2">
    <name type="scientific">Proteiniphilum saccharofermentans</name>
    <dbReference type="NCBI Taxonomy" id="1642647"/>
    <lineage>
        <taxon>Bacteria</taxon>
        <taxon>Pseudomonadati</taxon>
        <taxon>Bacteroidota</taxon>
        <taxon>Bacteroidia</taxon>
        <taxon>Bacteroidales</taxon>
        <taxon>Dysgonomonadaceae</taxon>
        <taxon>Proteiniphilum</taxon>
    </lineage>
</organism>
<dbReference type="AlphaFoldDB" id="A0A1R3T683"/>
<keyword evidence="2" id="KW-1185">Reference proteome</keyword>
<proteinExistence type="predicted"/>
<sequence>MNLIHKILFMTGIISLLLISCNDDEYGPRKESTPVFESASMSPSSFTFGDSVTLTAKITDPATTLTTLVYEIVSENRVISSGEIPIGGDSYEVSHAIFVPLLNNQADNSEVQVNLVARNILKGFASTQVTGLTGNRPVYQQLYLVTDNGGIAILEPQASDKNKYQAGELTFDSSFQFRIAEKLNADNTIDYTGDVYGNVNGRIAMINETGESAFVYAPSADYTKELIFDHYGFSVATTGSTLGAEDLALSLFTPQDINGESFLVLKRTLENGKTYSVFGVLAETRNLFNPDFFGRTAADKVTFLGKTGEYTIYYNPVRKNTFVGVENPSYPDYLLACGWGLGYPTNITSEQIASVYPGKGRTHTDWGFGHVMNYVLLRQIEDGVYQGTFYTPGDHDHYASFKPFENTGWGNEKQAGGFTFTGEQIISGSNNWDIPNGENDPVIESANYRFTINLNDNTVHIEKVIL</sequence>
<dbReference type="EMBL" id="LT605205">
    <property type="protein sequence ID" value="SCD19465.1"/>
    <property type="molecule type" value="Genomic_DNA"/>
</dbReference>
<protein>
    <submittedName>
        <fullName evidence="1">CBM_SusE-F_like_u1</fullName>
    </submittedName>
</protein>
<dbReference type="STRING" id="1642647.PSM36_0635"/>
<accession>A0A1R3T683</accession>
<evidence type="ECO:0000313" key="2">
    <source>
        <dbReference type="Proteomes" id="UP000187464"/>
    </source>
</evidence>
<reference evidence="1 2" key="1">
    <citation type="submission" date="2016-08" db="EMBL/GenBank/DDBJ databases">
        <authorList>
            <person name="Seilhamer J.J."/>
        </authorList>
    </citation>
    <scope>NUCLEOTIDE SEQUENCE [LARGE SCALE GENOMIC DNA]</scope>
    <source>
        <strain evidence="1">M3/6</strain>
    </source>
</reference>